<sequence>MSSISAELEVGSSIFIEDADGLELNDSLAAEIEESSVPMDERFDSFTMDDDKIEKMENDMEKVQSLLSLLQSSAIADGSLEEDFDKMGLILNEDFVIMVLETPYIPMQYAIYSEALQKSDDSKARHSQQSVPFPRLHTPASVPPVHCCSSAKTHTSGVSFSTPIAKDNTVKNLPLLLASVSNSSFS</sequence>
<keyword evidence="2" id="KW-1185">Reference proteome</keyword>
<protein>
    <submittedName>
        <fullName evidence="1">Uncharacterized protein</fullName>
    </submittedName>
</protein>
<gene>
    <name evidence="1" type="ORF">FPE_LOCUS24611</name>
</gene>
<proteinExistence type="predicted"/>
<name>A0AAD1ZWN3_9LAMI</name>
<dbReference type="Proteomes" id="UP000834106">
    <property type="component" value="Chromosome 15"/>
</dbReference>
<organism evidence="1 2">
    <name type="scientific">Fraxinus pennsylvanica</name>
    <dbReference type="NCBI Taxonomy" id="56036"/>
    <lineage>
        <taxon>Eukaryota</taxon>
        <taxon>Viridiplantae</taxon>
        <taxon>Streptophyta</taxon>
        <taxon>Embryophyta</taxon>
        <taxon>Tracheophyta</taxon>
        <taxon>Spermatophyta</taxon>
        <taxon>Magnoliopsida</taxon>
        <taxon>eudicotyledons</taxon>
        <taxon>Gunneridae</taxon>
        <taxon>Pentapetalae</taxon>
        <taxon>asterids</taxon>
        <taxon>lamiids</taxon>
        <taxon>Lamiales</taxon>
        <taxon>Oleaceae</taxon>
        <taxon>Oleeae</taxon>
        <taxon>Fraxinus</taxon>
    </lineage>
</organism>
<evidence type="ECO:0000313" key="2">
    <source>
        <dbReference type="Proteomes" id="UP000834106"/>
    </source>
</evidence>
<dbReference type="AlphaFoldDB" id="A0AAD1ZWN3"/>
<dbReference type="EMBL" id="OU503050">
    <property type="protein sequence ID" value="CAI9777181.1"/>
    <property type="molecule type" value="Genomic_DNA"/>
</dbReference>
<evidence type="ECO:0000313" key="1">
    <source>
        <dbReference type="EMBL" id="CAI9777181.1"/>
    </source>
</evidence>
<reference evidence="1" key="1">
    <citation type="submission" date="2023-05" db="EMBL/GenBank/DDBJ databases">
        <authorList>
            <person name="Huff M."/>
        </authorList>
    </citation>
    <scope>NUCLEOTIDE SEQUENCE</scope>
</reference>
<accession>A0AAD1ZWN3</accession>